<comment type="caution">
    <text evidence="2">The sequence shown here is derived from an EMBL/GenBank/DDBJ whole genome shotgun (WGS) entry which is preliminary data.</text>
</comment>
<dbReference type="EMBL" id="BARV01006264">
    <property type="protein sequence ID" value="GAI10445.1"/>
    <property type="molecule type" value="Genomic_DNA"/>
</dbReference>
<dbReference type="AlphaFoldDB" id="X1M6X0"/>
<protein>
    <recommendedName>
        <fullName evidence="1">DUF362 domain-containing protein</fullName>
    </recommendedName>
</protein>
<accession>X1M6X0</accession>
<reference evidence="2" key="1">
    <citation type="journal article" date="2014" name="Front. Microbiol.">
        <title>High frequency of phylogenetically diverse reductive dehalogenase-homologous genes in deep subseafloor sedimentary metagenomes.</title>
        <authorList>
            <person name="Kawai M."/>
            <person name="Futagami T."/>
            <person name="Toyoda A."/>
            <person name="Takaki Y."/>
            <person name="Nishi S."/>
            <person name="Hori S."/>
            <person name="Arai W."/>
            <person name="Tsubouchi T."/>
            <person name="Morono Y."/>
            <person name="Uchiyama I."/>
            <person name="Ito T."/>
            <person name="Fujiyama A."/>
            <person name="Inagaki F."/>
            <person name="Takami H."/>
        </authorList>
    </citation>
    <scope>NUCLEOTIDE SEQUENCE</scope>
    <source>
        <strain evidence="2">Expedition CK06-06</strain>
    </source>
</reference>
<evidence type="ECO:0000313" key="2">
    <source>
        <dbReference type="EMBL" id="GAI10445.1"/>
    </source>
</evidence>
<gene>
    <name evidence="2" type="ORF">S06H3_12833</name>
</gene>
<dbReference type="InterPro" id="IPR007160">
    <property type="entry name" value="DUF362"/>
</dbReference>
<sequence length="60" mass="6916">MFELARHLDVELVAFDDKAGDWVRVKIDGDYLSAVTMPRSAYEADKIVYLPCMKTHKISR</sequence>
<evidence type="ECO:0000259" key="1">
    <source>
        <dbReference type="Pfam" id="PF04015"/>
    </source>
</evidence>
<feature type="non-terminal residue" evidence="2">
    <location>
        <position position="60"/>
    </location>
</feature>
<proteinExistence type="predicted"/>
<dbReference type="Pfam" id="PF04015">
    <property type="entry name" value="DUF362"/>
    <property type="match status" value="1"/>
</dbReference>
<name>X1M6X0_9ZZZZ</name>
<feature type="domain" description="DUF362" evidence="1">
    <location>
        <begin position="3"/>
        <end position="58"/>
    </location>
</feature>
<organism evidence="2">
    <name type="scientific">marine sediment metagenome</name>
    <dbReference type="NCBI Taxonomy" id="412755"/>
    <lineage>
        <taxon>unclassified sequences</taxon>
        <taxon>metagenomes</taxon>
        <taxon>ecological metagenomes</taxon>
    </lineage>
</organism>